<dbReference type="Pfam" id="PF11276">
    <property type="entry name" value="DUF3078"/>
    <property type="match status" value="1"/>
</dbReference>
<evidence type="ECO:0000313" key="2">
    <source>
        <dbReference type="EMBL" id="GLR17728.1"/>
    </source>
</evidence>
<dbReference type="InterPro" id="IPR021428">
    <property type="entry name" value="DUF3078"/>
</dbReference>
<evidence type="ECO:0008006" key="4">
    <source>
        <dbReference type="Google" id="ProtNLM"/>
    </source>
</evidence>
<gene>
    <name evidence="2" type="ORF">GCM10007940_23430</name>
</gene>
<keyword evidence="1" id="KW-0732">Signal</keyword>
<organism evidence="2 3">
    <name type="scientific">Portibacter lacus</name>
    <dbReference type="NCBI Taxonomy" id="1099794"/>
    <lineage>
        <taxon>Bacteria</taxon>
        <taxon>Pseudomonadati</taxon>
        <taxon>Bacteroidota</taxon>
        <taxon>Saprospiria</taxon>
        <taxon>Saprospirales</taxon>
        <taxon>Haliscomenobacteraceae</taxon>
        <taxon>Portibacter</taxon>
    </lineage>
</organism>
<feature type="signal peptide" evidence="1">
    <location>
        <begin position="1"/>
        <end position="22"/>
    </location>
</feature>
<dbReference type="AlphaFoldDB" id="A0AA37WE92"/>
<evidence type="ECO:0000313" key="3">
    <source>
        <dbReference type="Proteomes" id="UP001156666"/>
    </source>
</evidence>
<accession>A0AA37WE92</accession>
<feature type="chain" id="PRO_5041341551" description="DUF3078 domain-containing protein" evidence="1">
    <location>
        <begin position="23"/>
        <end position="311"/>
    </location>
</feature>
<proteinExistence type="predicted"/>
<dbReference type="EMBL" id="BSOH01000014">
    <property type="protein sequence ID" value="GLR17728.1"/>
    <property type="molecule type" value="Genomic_DNA"/>
</dbReference>
<evidence type="ECO:0000256" key="1">
    <source>
        <dbReference type="SAM" id="SignalP"/>
    </source>
</evidence>
<comment type="caution">
    <text evidence="2">The sequence shown here is derived from an EMBL/GenBank/DDBJ whole genome shotgun (WGS) entry which is preliminary data.</text>
</comment>
<name>A0AA37WE92_9BACT</name>
<sequence>MRNVLTIIMFFACIGIVSNIQAQTEAEVAQMVIDKTAKEAEAAKIKGELDAVMAEIAGLKAAIDKTIKWRFGSGGLLGLDINNFNNWAPKPDLNSSAQSISFSYNGFANLIEDKYFWRNNGGLNLGWLKYDEDSQTTGDDDGFDQVADIFNVQSLFGYNLTKNLALSALGEYRTTLLSNFNNPGFLDMGVGFTYTPIPNFVLVVHPLNYNFIFAKEATDFTSSLGAKVVADYNTKIADIVTWRSNLSGFLSYEGTDLSNYTWINGFNFAAYKGIGIGFELGLRWYPQETEARSLESAFQNYYQVGISYTIQ</sequence>
<reference evidence="2" key="1">
    <citation type="journal article" date="2014" name="Int. J. Syst. Evol. Microbiol.">
        <title>Complete genome sequence of Corynebacterium casei LMG S-19264T (=DSM 44701T), isolated from a smear-ripened cheese.</title>
        <authorList>
            <consortium name="US DOE Joint Genome Institute (JGI-PGF)"/>
            <person name="Walter F."/>
            <person name="Albersmeier A."/>
            <person name="Kalinowski J."/>
            <person name="Ruckert C."/>
        </authorList>
    </citation>
    <scope>NUCLEOTIDE SEQUENCE</scope>
    <source>
        <strain evidence="2">NBRC 108769</strain>
    </source>
</reference>
<protein>
    <recommendedName>
        <fullName evidence="4">DUF3078 domain-containing protein</fullName>
    </recommendedName>
</protein>
<keyword evidence="3" id="KW-1185">Reference proteome</keyword>
<dbReference type="Proteomes" id="UP001156666">
    <property type="component" value="Unassembled WGS sequence"/>
</dbReference>
<dbReference type="RefSeq" id="WP_235291404.1">
    <property type="nucleotide sequence ID" value="NZ_BSOH01000014.1"/>
</dbReference>
<reference evidence="2" key="2">
    <citation type="submission" date="2023-01" db="EMBL/GenBank/DDBJ databases">
        <title>Draft genome sequence of Portibacter lacus strain NBRC 108769.</title>
        <authorList>
            <person name="Sun Q."/>
            <person name="Mori K."/>
        </authorList>
    </citation>
    <scope>NUCLEOTIDE SEQUENCE</scope>
    <source>
        <strain evidence="2">NBRC 108769</strain>
    </source>
</reference>